<evidence type="ECO:0000256" key="3">
    <source>
        <dbReference type="ARBA" id="ARBA00022705"/>
    </source>
</evidence>
<dbReference type="SUPFAM" id="SSF51306">
    <property type="entry name" value="LexA/Signal peptidase"/>
    <property type="match status" value="1"/>
</dbReference>
<keyword evidence="17" id="KW-1185">Reference proteome</keyword>
<dbReference type="CDD" id="cd06529">
    <property type="entry name" value="S24_LexA-like"/>
    <property type="match status" value="1"/>
</dbReference>
<feature type="site" description="Cleavage; by autolysis" evidence="12">
    <location>
        <begin position="84"/>
        <end position="85"/>
    </location>
</feature>
<evidence type="ECO:0000256" key="5">
    <source>
        <dbReference type="ARBA" id="ARBA00022801"/>
    </source>
</evidence>
<dbReference type="PRINTS" id="PR00726">
    <property type="entry name" value="LEXASERPTASE"/>
</dbReference>
<evidence type="ECO:0000313" key="17">
    <source>
        <dbReference type="Proteomes" id="UP000651482"/>
    </source>
</evidence>
<keyword evidence="8 12" id="KW-0238">DNA-binding</keyword>
<dbReference type="SUPFAM" id="SSF46785">
    <property type="entry name" value="Winged helix' DNA-binding domain"/>
    <property type="match status" value="1"/>
</dbReference>
<comment type="caution">
    <text evidence="16">The sequence shown here is derived from an EMBL/GenBank/DDBJ whole genome shotgun (WGS) entry which is preliminary data.</text>
</comment>
<evidence type="ECO:0000259" key="14">
    <source>
        <dbReference type="Pfam" id="PF00717"/>
    </source>
</evidence>
<keyword evidence="9 12" id="KW-0804">Transcription</keyword>
<comment type="similarity">
    <text evidence="1 12 13">Belongs to the peptidase S24 family.</text>
</comment>
<comment type="function">
    <text evidence="12">Represses a number of genes involved in the response to DNA damage (SOS response), including recA and lexA. In the presence of single-stranded DNA, RecA interacts with LexA causing an autocatalytic cleavage which disrupts the DNA-binding part of LexA, leading to derepression of the SOS regulon and eventually DNA repair.</text>
</comment>
<dbReference type="NCBIfam" id="TIGR00498">
    <property type="entry name" value="lexA"/>
    <property type="match status" value="1"/>
</dbReference>
<evidence type="ECO:0000256" key="10">
    <source>
        <dbReference type="ARBA" id="ARBA00023204"/>
    </source>
</evidence>
<organism evidence="16 17">
    <name type="scientific">Yeguia hominis</name>
    <dbReference type="NCBI Taxonomy" id="2763662"/>
    <lineage>
        <taxon>Bacteria</taxon>
        <taxon>Bacillati</taxon>
        <taxon>Bacillota</taxon>
        <taxon>Clostridia</taxon>
        <taxon>Eubacteriales</taxon>
        <taxon>Yeguiaceae</taxon>
        <taxon>Yeguia</taxon>
    </lineage>
</organism>
<gene>
    <name evidence="12 16" type="primary">lexA</name>
    <name evidence="16" type="ORF">IAG03_12150</name>
</gene>
<dbReference type="GO" id="GO:0006281">
    <property type="term" value="P:DNA repair"/>
    <property type="evidence" value="ECO:0007669"/>
    <property type="project" value="UniProtKB-UniRule"/>
</dbReference>
<feature type="active site" description="For autocatalytic cleavage activity" evidence="12">
    <location>
        <position position="156"/>
    </location>
</feature>
<evidence type="ECO:0000259" key="15">
    <source>
        <dbReference type="Pfam" id="PF01726"/>
    </source>
</evidence>
<name>A0A926HSX9_9FIRM</name>
<comment type="subunit">
    <text evidence="12">Homodimer.</text>
</comment>
<dbReference type="GO" id="GO:0045892">
    <property type="term" value="P:negative regulation of DNA-templated transcription"/>
    <property type="evidence" value="ECO:0007669"/>
    <property type="project" value="UniProtKB-UniRule"/>
</dbReference>
<reference evidence="16" key="1">
    <citation type="submission" date="2020-08" db="EMBL/GenBank/DDBJ databases">
        <title>Genome public.</title>
        <authorList>
            <person name="Liu C."/>
            <person name="Sun Q."/>
        </authorList>
    </citation>
    <scope>NUCLEOTIDE SEQUENCE</scope>
    <source>
        <strain evidence="16">NSJ-40</strain>
    </source>
</reference>
<evidence type="ECO:0000256" key="11">
    <source>
        <dbReference type="ARBA" id="ARBA00023236"/>
    </source>
</evidence>
<keyword evidence="11 12" id="KW-0742">SOS response</keyword>
<keyword evidence="6 12" id="KW-0068">Autocatalytic cleavage</keyword>
<dbReference type="InterPro" id="IPR036388">
    <property type="entry name" value="WH-like_DNA-bd_sf"/>
</dbReference>
<dbReference type="InterPro" id="IPR006199">
    <property type="entry name" value="LexA_DNA-bd_dom"/>
</dbReference>
<dbReference type="GO" id="GO:0003677">
    <property type="term" value="F:DNA binding"/>
    <property type="evidence" value="ECO:0007669"/>
    <property type="project" value="UniProtKB-UniRule"/>
</dbReference>
<evidence type="ECO:0000313" key="16">
    <source>
        <dbReference type="EMBL" id="MBC8534723.1"/>
    </source>
</evidence>
<dbReference type="GO" id="GO:0006508">
    <property type="term" value="P:proteolysis"/>
    <property type="evidence" value="ECO:0007669"/>
    <property type="project" value="InterPro"/>
</dbReference>
<dbReference type="AlphaFoldDB" id="A0A926HSX9"/>
<sequence>MKQLTESQKRIYLFLKERAQYGIPPSVREICAATGLKSTSTVHAHLCALEEAGYIEREAGLNRSISLKGAPPIAQVPIIGKITAGMPILAVEEVLGSIPYAAEGQNPDNLFALLVEGESMRDAGILNGDYVIAKKSETANNGDIVVALIDDEATVKRYFLEKGGTIRLQPENPAYDPIISDRTTVLGKVTAVIRYYHF</sequence>
<dbReference type="InterPro" id="IPR015927">
    <property type="entry name" value="Peptidase_S24_S26A/B/C"/>
</dbReference>
<proteinExistence type="inferred from homology"/>
<keyword evidence="3 12" id="KW-0235">DNA replication</keyword>
<evidence type="ECO:0000256" key="13">
    <source>
        <dbReference type="RuleBase" id="RU003991"/>
    </source>
</evidence>
<dbReference type="GO" id="GO:0004252">
    <property type="term" value="F:serine-type endopeptidase activity"/>
    <property type="evidence" value="ECO:0007669"/>
    <property type="project" value="UniProtKB-UniRule"/>
</dbReference>
<dbReference type="InterPro" id="IPR006200">
    <property type="entry name" value="LexA"/>
</dbReference>
<dbReference type="FunFam" id="2.10.109.10:FF:000001">
    <property type="entry name" value="LexA repressor"/>
    <property type="match status" value="1"/>
</dbReference>
<keyword evidence="10 12" id="KW-0234">DNA repair</keyword>
<dbReference type="InterPro" id="IPR011991">
    <property type="entry name" value="ArsR-like_HTH"/>
</dbReference>
<feature type="DNA-binding region" description="H-T-H motif" evidence="12">
    <location>
        <begin position="27"/>
        <end position="47"/>
    </location>
</feature>
<dbReference type="HAMAP" id="MF_00015">
    <property type="entry name" value="LexA"/>
    <property type="match status" value="1"/>
</dbReference>
<keyword evidence="4 12" id="KW-0227">DNA damage</keyword>
<dbReference type="Pfam" id="PF00717">
    <property type="entry name" value="Peptidase_S24"/>
    <property type="match status" value="1"/>
</dbReference>
<keyword evidence="2 12" id="KW-0678">Repressor</keyword>
<evidence type="ECO:0000256" key="7">
    <source>
        <dbReference type="ARBA" id="ARBA00023015"/>
    </source>
</evidence>
<dbReference type="PANTHER" id="PTHR33516:SF2">
    <property type="entry name" value="LEXA REPRESSOR-RELATED"/>
    <property type="match status" value="1"/>
</dbReference>
<dbReference type="Pfam" id="PF01726">
    <property type="entry name" value="LexA_DNA_bind"/>
    <property type="match status" value="1"/>
</dbReference>
<feature type="active site" description="For autocatalytic cleavage activity" evidence="12">
    <location>
        <position position="119"/>
    </location>
</feature>
<accession>A0A926HSX9</accession>
<dbReference type="InterPro" id="IPR039418">
    <property type="entry name" value="LexA-like"/>
</dbReference>
<dbReference type="GO" id="GO:0009432">
    <property type="term" value="P:SOS response"/>
    <property type="evidence" value="ECO:0007669"/>
    <property type="project" value="UniProtKB-UniRule"/>
</dbReference>
<evidence type="ECO:0000256" key="2">
    <source>
        <dbReference type="ARBA" id="ARBA00022491"/>
    </source>
</evidence>
<evidence type="ECO:0000256" key="6">
    <source>
        <dbReference type="ARBA" id="ARBA00022813"/>
    </source>
</evidence>
<evidence type="ECO:0000256" key="4">
    <source>
        <dbReference type="ARBA" id="ARBA00022763"/>
    </source>
</evidence>
<protein>
    <recommendedName>
        <fullName evidence="12">LexA repressor</fullName>
        <ecNumber evidence="12">3.4.21.88</ecNumber>
    </recommendedName>
</protein>
<dbReference type="InterPro" id="IPR006197">
    <property type="entry name" value="Peptidase_S24_LexA"/>
</dbReference>
<dbReference type="RefSeq" id="WP_249320308.1">
    <property type="nucleotide sequence ID" value="NZ_JACRSN010000021.1"/>
</dbReference>
<feature type="domain" description="LexA repressor DNA-binding" evidence="15">
    <location>
        <begin position="1"/>
        <end position="63"/>
    </location>
</feature>
<dbReference type="EC" id="3.4.21.88" evidence="12"/>
<evidence type="ECO:0000256" key="8">
    <source>
        <dbReference type="ARBA" id="ARBA00023125"/>
    </source>
</evidence>
<dbReference type="InterPro" id="IPR036286">
    <property type="entry name" value="LexA/Signal_pep-like_sf"/>
</dbReference>
<dbReference type="Gene3D" id="1.10.10.10">
    <property type="entry name" value="Winged helix-like DNA-binding domain superfamily/Winged helix DNA-binding domain"/>
    <property type="match status" value="1"/>
</dbReference>
<dbReference type="CDD" id="cd00090">
    <property type="entry name" value="HTH_ARSR"/>
    <property type="match status" value="1"/>
</dbReference>
<evidence type="ECO:0000256" key="12">
    <source>
        <dbReference type="HAMAP-Rule" id="MF_00015"/>
    </source>
</evidence>
<dbReference type="InterPro" id="IPR050077">
    <property type="entry name" value="LexA_repressor"/>
</dbReference>
<evidence type="ECO:0000256" key="9">
    <source>
        <dbReference type="ARBA" id="ARBA00023163"/>
    </source>
</evidence>
<dbReference type="InterPro" id="IPR036390">
    <property type="entry name" value="WH_DNA-bd_sf"/>
</dbReference>
<dbReference type="Gene3D" id="2.10.109.10">
    <property type="entry name" value="Umud Fragment, subunit A"/>
    <property type="match status" value="1"/>
</dbReference>
<evidence type="ECO:0000256" key="1">
    <source>
        <dbReference type="ARBA" id="ARBA00007484"/>
    </source>
</evidence>
<dbReference type="PANTHER" id="PTHR33516">
    <property type="entry name" value="LEXA REPRESSOR"/>
    <property type="match status" value="1"/>
</dbReference>
<keyword evidence="5 12" id="KW-0378">Hydrolase</keyword>
<comment type="catalytic activity">
    <reaction evidence="12">
        <text>Hydrolysis of Ala-|-Gly bond in repressor LexA.</text>
        <dbReference type="EC" id="3.4.21.88"/>
    </reaction>
</comment>
<dbReference type="Proteomes" id="UP000651482">
    <property type="component" value="Unassembled WGS sequence"/>
</dbReference>
<keyword evidence="7 12" id="KW-0805">Transcription regulation</keyword>
<dbReference type="EMBL" id="JACRSN010000021">
    <property type="protein sequence ID" value="MBC8534723.1"/>
    <property type="molecule type" value="Genomic_DNA"/>
</dbReference>
<feature type="domain" description="Peptidase S24/S26A/S26B/S26C" evidence="14">
    <location>
        <begin position="77"/>
        <end position="189"/>
    </location>
</feature>
<dbReference type="GO" id="GO:0006260">
    <property type="term" value="P:DNA replication"/>
    <property type="evidence" value="ECO:0007669"/>
    <property type="project" value="UniProtKB-UniRule"/>
</dbReference>